<keyword evidence="1" id="KW-0732">Signal</keyword>
<keyword evidence="3" id="KW-1185">Reference proteome</keyword>
<feature type="chain" id="PRO_5001990500" evidence="1">
    <location>
        <begin position="19"/>
        <end position="73"/>
    </location>
</feature>
<protein>
    <submittedName>
        <fullName evidence="2">Uncharacterized protein</fullName>
    </submittedName>
</protein>
<dbReference type="EMBL" id="CDHN01000009">
    <property type="protein sequence ID" value="CEJ95210.1"/>
    <property type="molecule type" value="Genomic_DNA"/>
</dbReference>
<gene>
    <name evidence="2" type="ORF">VHEMI10705</name>
</gene>
<name>A0A0A1TSD2_9HYPO</name>
<reference evidence="2 3" key="1">
    <citation type="journal article" date="2015" name="Genome Announc.">
        <title>Draft Genome Sequence and Gene Annotation of the Entomopathogenic Fungus Verticillium hemipterigenum.</title>
        <authorList>
            <person name="Horn F."/>
            <person name="Habel A."/>
            <person name="Scharf D.H."/>
            <person name="Dworschak J."/>
            <person name="Brakhage A.A."/>
            <person name="Guthke R."/>
            <person name="Hertweck C."/>
            <person name="Linde J."/>
        </authorList>
    </citation>
    <scope>NUCLEOTIDE SEQUENCE [LARGE SCALE GENOMIC DNA]</scope>
</reference>
<evidence type="ECO:0000313" key="3">
    <source>
        <dbReference type="Proteomes" id="UP000039046"/>
    </source>
</evidence>
<feature type="signal peptide" evidence="1">
    <location>
        <begin position="1"/>
        <end position="18"/>
    </location>
</feature>
<proteinExistence type="predicted"/>
<dbReference type="HOGENOM" id="CLU_2706551_0_0_1"/>
<dbReference type="Proteomes" id="UP000039046">
    <property type="component" value="Unassembled WGS sequence"/>
</dbReference>
<accession>A0A0A1TSD2</accession>
<evidence type="ECO:0000313" key="2">
    <source>
        <dbReference type="EMBL" id="CEJ95210.1"/>
    </source>
</evidence>
<dbReference type="AlphaFoldDB" id="A0A0A1TSD2"/>
<evidence type="ECO:0000256" key="1">
    <source>
        <dbReference type="SAM" id="SignalP"/>
    </source>
</evidence>
<organism evidence="2 3">
    <name type="scientific">[Torrubiella] hemipterigena</name>
    <dbReference type="NCBI Taxonomy" id="1531966"/>
    <lineage>
        <taxon>Eukaryota</taxon>
        <taxon>Fungi</taxon>
        <taxon>Dikarya</taxon>
        <taxon>Ascomycota</taxon>
        <taxon>Pezizomycotina</taxon>
        <taxon>Sordariomycetes</taxon>
        <taxon>Hypocreomycetidae</taxon>
        <taxon>Hypocreales</taxon>
        <taxon>Clavicipitaceae</taxon>
        <taxon>Clavicipitaceae incertae sedis</taxon>
        <taxon>'Torrubiella' clade</taxon>
    </lineage>
</organism>
<sequence>MKLTSLAFLLAGIKAAAAFRCTDGFYGSCSYDSAGQTPHDPRCAVKCEYVPGALVVESFLHHQSAISRPKQMR</sequence>